<name>A0A176WLR4_MARPO</name>
<evidence type="ECO:0000313" key="1">
    <source>
        <dbReference type="EMBL" id="OAE33325.1"/>
    </source>
</evidence>
<comment type="caution">
    <text evidence="1">The sequence shown here is derived from an EMBL/GenBank/DDBJ whole genome shotgun (WGS) entry which is preliminary data.</text>
</comment>
<organism evidence="1 2">
    <name type="scientific">Marchantia polymorpha subsp. ruderalis</name>
    <dbReference type="NCBI Taxonomy" id="1480154"/>
    <lineage>
        <taxon>Eukaryota</taxon>
        <taxon>Viridiplantae</taxon>
        <taxon>Streptophyta</taxon>
        <taxon>Embryophyta</taxon>
        <taxon>Marchantiophyta</taxon>
        <taxon>Marchantiopsida</taxon>
        <taxon>Marchantiidae</taxon>
        <taxon>Marchantiales</taxon>
        <taxon>Marchantiaceae</taxon>
        <taxon>Marchantia</taxon>
    </lineage>
</organism>
<reference evidence="1" key="1">
    <citation type="submission" date="2016-03" db="EMBL/GenBank/DDBJ databases">
        <title>Mechanisms controlling the formation of the plant cell surface in tip-growing cells are functionally conserved among land plants.</title>
        <authorList>
            <person name="Honkanen S."/>
            <person name="Jones V.A."/>
            <person name="Morieri G."/>
            <person name="Champion C."/>
            <person name="Hetherington A.J."/>
            <person name="Kelly S."/>
            <person name="Saint-Marcoux D."/>
            <person name="Proust H."/>
            <person name="Prescott H."/>
            <person name="Dolan L."/>
        </authorList>
    </citation>
    <scope>NUCLEOTIDE SEQUENCE [LARGE SCALE GENOMIC DNA]</scope>
    <source>
        <tissue evidence="1">Whole gametophyte</tissue>
    </source>
</reference>
<sequence>MVQEWLREKNQPPRGYRPHPERWQVNDWEQVLGRCAGEEGDLLFECESVHVTKEEEISFGTLFKNYKSSKNGYKTRDYKDCKRRNVAVALLQILQPHRITYMTSWAFGAGVVQEGAFGSTDFGSSAFGEDDFGADAPEASCSGQRQGGGDMCAFGTNAFGGSNPGRCSTPTGASSPTPLEVLAGHGVEAAVEEAVQPSSRESPRISAATEILETEDDTPLEEEEVESVRGTPTGVLCKQVVPLLRYLDLKATKYADPRHRGFYVELVRNRTRIKVATNPELEALDQKYRQL</sequence>
<keyword evidence="2" id="KW-1185">Reference proteome</keyword>
<dbReference type="Proteomes" id="UP000077202">
    <property type="component" value="Unassembled WGS sequence"/>
</dbReference>
<dbReference type="EMBL" id="LVLJ01000663">
    <property type="protein sequence ID" value="OAE33325.1"/>
    <property type="molecule type" value="Genomic_DNA"/>
</dbReference>
<accession>A0A176WLR4</accession>
<gene>
    <name evidence="1" type="ORF">AXG93_4123s1000</name>
</gene>
<proteinExistence type="predicted"/>
<evidence type="ECO:0000313" key="2">
    <source>
        <dbReference type="Proteomes" id="UP000077202"/>
    </source>
</evidence>
<dbReference type="AlphaFoldDB" id="A0A176WLR4"/>
<protein>
    <submittedName>
        <fullName evidence="1">Uncharacterized protein</fullName>
    </submittedName>
</protein>